<accession>E4WYC3</accession>
<evidence type="ECO:0000256" key="15">
    <source>
        <dbReference type="SAM" id="MobiDB-lite"/>
    </source>
</evidence>
<dbReference type="GO" id="GO:0051301">
    <property type="term" value="P:cell division"/>
    <property type="evidence" value="ECO:0007669"/>
    <property type="project" value="UniProtKB-KW"/>
</dbReference>
<keyword evidence="7" id="KW-0498">Mitosis</keyword>
<dbReference type="Pfam" id="PF02463">
    <property type="entry name" value="SMC_N"/>
    <property type="match status" value="1"/>
</dbReference>
<dbReference type="FunFam" id="3.40.50.300:FF:000481">
    <property type="entry name" value="Structural maintenance of chromosomes 4"/>
    <property type="match status" value="1"/>
</dbReference>
<dbReference type="GO" id="GO:0005524">
    <property type="term" value="F:ATP binding"/>
    <property type="evidence" value="ECO:0007669"/>
    <property type="project" value="UniProtKB-KW"/>
</dbReference>
<organism evidence="17">
    <name type="scientific">Oikopleura dioica</name>
    <name type="common">Tunicate</name>
    <dbReference type="NCBI Taxonomy" id="34765"/>
    <lineage>
        <taxon>Eukaryota</taxon>
        <taxon>Metazoa</taxon>
        <taxon>Chordata</taxon>
        <taxon>Tunicata</taxon>
        <taxon>Appendicularia</taxon>
        <taxon>Copelata</taxon>
        <taxon>Oikopleuridae</taxon>
        <taxon>Oikopleura</taxon>
    </lineage>
</organism>
<keyword evidence="8" id="KW-0067">ATP-binding</keyword>
<feature type="coiled-coil region" evidence="14">
    <location>
        <begin position="297"/>
        <end position="419"/>
    </location>
</feature>
<dbReference type="AlphaFoldDB" id="E4WYC3"/>
<keyword evidence="4" id="KW-0158">Chromosome</keyword>
<dbReference type="InterPro" id="IPR010935">
    <property type="entry name" value="SMC_hinge"/>
</dbReference>
<dbReference type="Gene3D" id="1.20.1060.20">
    <property type="match status" value="1"/>
</dbReference>
<keyword evidence="10" id="KW-0226">DNA condensation</keyword>
<evidence type="ECO:0000256" key="5">
    <source>
        <dbReference type="ARBA" id="ARBA00022618"/>
    </source>
</evidence>
<dbReference type="GO" id="GO:0005634">
    <property type="term" value="C:nucleus"/>
    <property type="evidence" value="ECO:0007669"/>
    <property type="project" value="UniProtKB-SubCell"/>
</dbReference>
<dbReference type="Proteomes" id="UP000001307">
    <property type="component" value="Unassembled WGS sequence"/>
</dbReference>
<dbReference type="Gene3D" id="3.40.50.300">
    <property type="entry name" value="P-loop containing nucleotide triphosphate hydrolases"/>
    <property type="match status" value="2"/>
</dbReference>
<keyword evidence="9 14" id="KW-0175">Coiled coil</keyword>
<feature type="coiled-coil region" evidence="14">
    <location>
        <begin position="863"/>
        <end position="996"/>
    </location>
</feature>
<keyword evidence="18" id="KW-1185">Reference proteome</keyword>
<comment type="subcellular location">
    <subcellularLocation>
        <location evidence="2">Chromosome</location>
    </subcellularLocation>
    <subcellularLocation>
        <location evidence="1 13">Nucleus</location>
    </subcellularLocation>
</comment>
<keyword evidence="12" id="KW-0131">Cell cycle</keyword>
<feature type="region of interest" description="Disordered" evidence="15">
    <location>
        <begin position="1243"/>
        <end position="1263"/>
    </location>
</feature>
<feature type="coiled-coil region" evidence="14">
    <location>
        <begin position="448"/>
        <end position="545"/>
    </location>
</feature>
<dbReference type="InterPro" id="IPR036277">
    <property type="entry name" value="SMC_hinge_sf"/>
</dbReference>
<evidence type="ECO:0000256" key="12">
    <source>
        <dbReference type="ARBA" id="ARBA00023306"/>
    </source>
</evidence>
<gene>
    <name evidence="17" type="ORF">GSOID_T00011926001</name>
</gene>
<comment type="similarity">
    <text evidence="3">Belongs to the SMC family. SMC4 subfamily.</text>
</comment>
<dbReference type="Gene3D" id="3.30.70.1620">
    <property type="match status" value="1"/>
</dbReference>
<dbReference type="InParanoid" id="E4WYC3"/>
<dbReference type="PIRSF" id="PIRSF005719">
    <property type="entry name" value="SMC"/>
    <property type="match status" value="1"/>
</dbReference>
<dbReference type="EMBL" id="FN653018">
    <property type="protein sequence ID" value="CBY22367.1"/>
    <property type="molecule type" value="Genomic_DNA"/>
</dbReference>
<evidence type="ECO:0000256" key="4">
    <source>
        <dbReference type="ARBA" id="ARBA00022454"/>
    </source>
</evidence>
<evidence type="ECO:0000256" key="2">
    <source>
        <dbReference type="ARBA" id="ARBA00004286"/>
    </source>
</evidence>
<evidence type="ECO:0000256" key="11">
    <source>
        <dbReference type="ARBA" id="ARBA00023242"/>
    </source>
</evidence>
<keyword evidence="11 13" id="KW-0539">Nucleus</keyword>
<dbReference type="GO" id="GO:0007076">
    <property type="term" value="P:mitotic chromosome condensation"/>
    <property type="evidence" value="ECO:0007669"/>
    <property type="project" value="TreeGrafter"/>
</dbReference>
<evidence type="ECO:0000256" key="8">
    <source>
        <dbReference type="ARBA" id="ARBA00022840"/>
    </source>
</evidence>
<protein>
    <recommendedName>
        <fullName evidence="13">Structural maintenance of chromosomes protein</fullName>
    </recommendedName>
</protein>
<evidence type="ECO:0000256" key="10">
    <source>
        <dbReference type="ARBA" id="ARBA00023067"/>
    </source>
</evidence>
<dbReference type="SUPFAM" id="SSF57997">
    <property type="entry name" value="Tropomyosin"/>
    <property type="match status" value="1"/>
</dbReference>
<dbReference type="SUPFAM" id="SSF52540">
    <property type="entry name" value="P-loop containing nucleoside triphosphate hydrolases"/>
    <property type="match status" value="1"/>
</dbReference>
<evidence type="ECO:0000256" key="1">
    <source>
        <dbReference type="ARBA" id="ARBA00004123"/>
    </source>
</evidence>
<dbReference type="FunFam" id="3.40.50.300:FF:000585">
    <property type="entry name" value="Structural maintenance of chromosomes 4"/>
    <property type="match status" value="1"/>
</dbReference>
<evidence type="ECO:0000256" key="6">
    <source>
        <dbReference type="ARBA" id="ARBA00022741"/>
    </source>
</evidence>
<evidence type="ECO:0000256" key="13">
    <source>
        <dbReference type="PIRNR" id="PIRNR005719"/>
    </source>
</evidence>
<dbReference type="GO" id="GO:0000796">
    <property type="term" value="C:condensin complex"/>
    <property type="evidence" value="ECO:0007669"/>
    <property type="project" value="TreeGrafter"/>
</dbReference>
<sequence length="1263" mass="143334">MRISIGSIRSRSSLIAVSLLSPEKPAAIGVGAEGDPRLMIKEIVNENFKSYAGTKVIGPFHKAFTSIIGPNGSGKSNVIDSMLFVFGYRAQKIRSKKVSVLIHNSTKHPNLQKAIVSVKFHMIVDREGDAYDVVPGTEFTVSRTAFKDNSSCYHIDGRKTNFKEVGKFLRTKGIDLDHNRFLILQGEVEQISQMKPKAENKNEEGMLEYLEDIIGSSRLKPLIDKLGHQVEQLNDHRNQREGRLKIAETEMNKLKPEYEAGVAWIQRKNDMTRDIHKIRQATIYQCNVKTKRDQGGLQNLEEELTLLEDDIKNYKVLNKDILVEQKKCKKKHTKIRDAMHKLTDKIAESEGTAKGLKEEQKNIKKRQAALEKELEKEEKNVKKFQEMPVKCEQETEELNEKLEQLVIDEKNQNNDYETAIQEVGAKTKDLRKQKAPLEKKLLEVQNSVNEKKQILDQEKAVLDEYTAKYDREKNKLHEMHDSIKAAEKTVADNAEKKNQLENSIPEMEEALRERQIEVEKMKNERPNIQTKIEQLSSKLADAQQEEGGGRSRGKVLDYVMNLKSKKIVPGVVGRLGDLGGIDQRYDVALSSSCDMDYIVVERAADATKILEYVKRDKVGAVRFFALDKVRPFAPADQFNLPGPRLVDQIRCDREDLMGCFFQACANTLVARNSEEAERFAFNSGGRHRAVSLDGVLVESSGAMTGGGGRKQSGAMGEKPQINVRKETVSEDEINEMNTALNDFRQELRDLDSQIREANGFIARTTKEIAKNKSDLQQLNASYDTALKKIDMVKKSIKDQEKRLKDATPDKKRLHELEDAMKDAECEWGATKASAQSVQEEVDEINKQITAMGKGKVEGIKKLMQKTKDAIKDSKKKLLKLANDLKTASRKQQTAEENLQTLKDEKEEKAKRLSQIAEEMDKLAAEYAEMKDDLVDIENDHLSAAVEAEKEIDAKVAESEKAIETKLNDIKKFQAQRNDLQSKLVHYETKIAEAMESLKNLSLTSTGENDEDLTFPIIPDEDLADIDTNAVSQQAAKTKAALDESRPNLSAMKEYRDKNEVYTSRRDEFNEINDVRNRKREMRNDLMKMRRDEFTKGFEIITAKVKQMYQMITMGGDAELELVNTLAPFEEGVVFTVRPPKKSWKTIMNLSGGEKTLSSLSLVFALHHYKPTPLYVMDEIDAALDIKNVSIVANYIKDRTKNAQFVIISLRNQMFGLCSRLIGIYKTHDCTKLVLMENDPDEVAKRAEEHGERERTPFTSVANV</sequence>
<evidence type="ECO:0000259" key="16">
    <source>
        <dbReference type="SMART" id="SM00968"/>
    </source>
</evidence>
<keyword evidence="5" id="KW-0132">Cell division</keyword>
<evidence type="ECO:0000256" key="3">
    <source>
        <dbReference type="ARBA" id="ARBA00006005"/>
    </source>
</evidence>
<dbReference type="FunCoup" id="E4WYC3">
    <property type="interactions" value="348"/>
</dbReference>
<evidence type="ECO:0000313" key="18">
    <source>
        <dbReference type="Proteomes" id="UP000001307"/>
    </source>
</evidence>
<dbReference type="OrthoDB" id="5575062at2759"/>
<evidence type="ECO:0000256" key="9">
    <source>
        <dbReference type="ARBA" id="ARBA00023054"/>
    </source>
</evidence>
<dbReference type="Gene3D" id="1.10.287.1490">
    <property type="match status" value="1"/>
</dbReference>
<dbReference type="SMART" id="SM00968">
    <property type="entry name" value="SMC_hinge"/>
    <property type="match status" value="1"/>
</dbReference>
<feature type="compositionally biased region" description="Basic and acidic residues" evidence="15">
    <location>
        <begin position="1243"/>
        <end position="1255"/>
    </location>
</feature>
<dbReference type="Pfam" id="PF06470">
    <property type="entry name" value="SMC_hinge"/>
    <property type="match status" value="1"/>
</dbReference>
<dbReference type="PANTHER" id="PTHR18937">
    <property type="entry name" value="STRUCTURAL MAINTENANCE OF CHROMOSOMES SMC FAMILY MEMBER"/>
    <property type="match status" value="1"/>
</dbReference>
<feature type="coiled-coil region" evidence="14">
    <location>
        <begin position="1064"/>
        <end position="1091"/>
    </location>
</feature>
<dbReference type="InterPro" id="IPR003395">
    <property type="entry name" value="RecF/RecN/SMC_N"/>
</dbReference>
<dbReference type="PANTHER" id="PTHR18937:SF172">
    <property type="entry name" value="STRUCTURAL MAINTENANCE OF CHROMOSOMES PROTEIN"/>
    <property type="match status" value="1"/>
</dbReference>
<reference evidence="17" key="1">
    <citation type="journal article" date="2010" name="Science">
        <title>Plasticity of animal genome architecture unmasked by rapid evolution of a pelagic tunicate.</title>
        <authorList>
            <person name="Denoeud F."/>
            <person name="Henriet S."/>
            <person name="Mungpakdee S."/>
            <person name="Aury J.M."/>
            <person name="Da Silva C."/>
            <person name="Brinkmann H."/>
            <person name="Mikhaleva J."/>
            <person name="Olsen L.C."/>
            <person name="Jubin C."/>
            <person name="Canestro C."/>
            <person name="Bouquet J.M."/>
            <person name="Danks G."/>
            <person name="Poulain J."/>
            <person name="Campsteijn C."/>
            <person name="Adamski M."/>
            <person name="Cross I."/>
            <person name="Yadetie F."/>
            <person name="Muffato M."/>
            <person name="Louis A."/>
            <person name="Butcher S."/>
            <person name="Tsagkogeorga G."/>
            <person name="Konrad A."/>
            <person name="Singh S."/>
            <person name="Jensen M.F."/>
            <person name="Cong E.H."/>
            <person name="Eikeseth-Otteraa H."/>
            <person name="Noel B."/>
            <person name="Anthouard V."/>
            <person name="Porcel B.M."/>
            <person name="Kachouri-Lafond R."/>
            <person name="Nishino A."/>
            <person name="Ugolini M."/>
            <person name="Chourrout P."/>
            <person name="Nishida H."/>
            <person name="Aasland R."/>
            <person name="Huzurbazar S."/>
            <person name="Westhof E."/>
            <person name="Delsuc F."/>
            <person name="Lehrach H."/>
            <person name="Reinhardt R."/>
            <person name="Weissenbach J."/>
            <person name="Roy S.W."/>
            <person name="Artiguenave F."/>
            <person name="Postlethwait J.H."/>
            <person name="Manak J.R."/>
            <person name="Thompson E.M."/>
            <person name="Jaillon O."/>
            <person name="Du Pasquier L."/>
            <person name="Boudinot P."/>
            <person name="Liberles D.A."/>
            <person name="Volff J.N."/>
            <person name="Philippe H."/>
            <person name="Lenhard B."/>
            <person name="Roest Crollius H."/>
            <person name="Wincker P."/>
            <person name="Chourrout D."/>
        </authorList>
    </citation>
    <scope>NUCLEOTIDE SEQUENCE [LARGE SCALE GENOMIC DNA]</scope>
</reference>
<feature type="coiled-coil region" evidence="14">
    <location>
        <begin position="733"/>
        <end position="781"/>
    </location>
</feature>
<keyword evidence="6" id="KW-0547">Nucleotide-binding</keyword>
<evidence type="ECO:0000256" key="7">
    <source>
        <dbReference type="ARBA" id="ARBA00022776"/>
    </source>
</evidence>
<evidence type="ECO:0000313" key="17">
    <source>
        <dbReference type="EMBL" id="CBY22367.1"/>
    </source>
</evidence>
<dbReference type="SUPFAM" id="SSF75553">
    <property type="entry name" value="Smc hinge domain"/>
    <property type="match status" value="1"/>
</dbReference>
<name>E4WYC3_OIKDI</name>
<proteinExistence type="inferred from homology"/>
<dbReference type="InterPro" id="IPR027417">
    <property type="entry name" value="P-loop_NTPase"/>
</dbReference>
<dbReference type="GO" id="GO:0016887">
    <property type="term" value="F:ATP hydrolysis activity"/>
    <property type="evidence" value="ECO:0007669"/>
    <property type="project" value="InterPro"/>
</dbReference>
<evidence type="ECO:0000256" key="14">
    <source>
        <dbReference type="SAM" id="Coils"/>
    </source>
</evidence>
<dbReference type="InterPro" id="IPR024704">
    <property type="entry name" value="SMC"/>
</dbReference>
<feature type="domain" description="SMC hinge" evidence="16">
    <location>
        <begin position="569"/>
        <end position="680"/>
    </location>
</feature>